<protein>
    <recommendedName>
        <fullName evidence="2">DUF2059 domain-containing protein</fullName>
    </recommendedName>
</protein>
<comment type="caution">
    <text evidence="3">The sequence shown here is derived from an EMBL/GenBank/DDBJ whole genome shotgun (WGS) entry which is preliminary data.</text>
</comment>
<dbReference type="InterPro" id="IPR018637">
    <property type="entry name" value="DUF2059"/>
</dbReference>
<sequence length="221" mass="24148">MRLLAALLALLVLVAPAAHAQAPDLSQIPPLRTEPATARTRELAQQLVQLDPGVQNIRPGLERGAQFMQPFIKEKVDPGLLAAMEQAFTEKPEVLAELQARAVDVYARSYTDEELEAMVRYRRSPLAASIINKRLAAPPLTQAVLTSEEKAYEDAFTASPMGAQLKKKQLEVRMLNLVASFDLVQQVVERAKVIYCKDRPDCPPAAVRSAPSASAPSTARP</sequence>
<keyword evidence="4" id="KW-1185">Reference proteome</keyword>
<dbReference type="EMBL" id="QFYR01000001">
    <property type="protein sequence ID" value="RAK58094.1"/>
    <property type="molecule type" value="Genomic_DNA"/>
</dbReference>
<evidence type="ECO:0000256" key="1">
    <source>
        <dbReference type="SAM" id="SignalP"/>
    </source>
</evidence>
<dbReference type="RefSeq" id="WP_111514544.1">
    <property type="nucleotide sequence ID" value="NZ_QFYR01000001.1"/>
</dbReference>
<keyword evidence="1" id="KW-0732">Signal</keyword>
<evidence type="ECO:0000259" key="2">
    <source>
        <dbReference type="Pfam" id="PF09832"/>
    </source>
</evidence>
<proteinExistence type="predicted"/>
<dbReference type="Proteomes" id="UP000249725">
    <property type="component" value="Unassembled WGS sequence"/>
</dbReference>
<dbReference type="AlphaFoldDB" id="A0A328AWY2"/>
<dbReference type="Pfam" id="PF09832">
    <property type="entry name" value="DUF2059"/>
    <property type="match status" value="1"/>
</dbReference>
<evidence type="ECO:0000313" key="4">
    <source>
        <dbReference type="Proteomes" id="UP000249725"/>
    </source>
</evidence>
<feature type="signal peptide" evidence="1">
    <location>
        <begin position="1"/>
        <end position="20"/>
    </location>
</feature>
<feature type="chain" id="PRO_5016334722" description="DUF2059 domain-containing protein" evidence="1">
    <location>
        <begin position="21"/>
        <end position="221"/>
    </location>
</feature>
<evidence type="ECO:0000313" key="3">
    <source>
        <dbReference type="EMBL" id="RAK58094.1"/>
    </source>
</evidence>
<accession>A0A328AWY2</accession>
<name>A0A328AWY2_9CAUL</name>
<reference evidence="4" key="1">
    <citation type="submission" date="2018-05" db="EMBL/GenBank/DDBJ databases">
        <authorList>
            <person name="Li X."/>
        </authorList>
    </citation>
    <scope>NUCLEOTIDE SEQUENCE [LARGE SCALE GENOMIC DNA]</scope>
    <source>
        <strain evidence="4">YIM 73061</strain>
    </source>
</reference>
<gene>
    <name evidence="3" type="ORF">DJ018_09355</name>
</gene>
<organism evidence="3 4">
    <name type="scientific">Phenylobacterium deserti</name>
    <dbReference type="NCBI Taxonomy" id="1914756"/>
    <lineage>
        <taxon>Bacteria</taxon>
        <taxon>Pseudomonadati</taxon>
        <taxon>Pseudomonadota</taxon>
        <taxon>Alphaproteobacteria</taxon>
        <taxon>Caulobacterales</taxon>
        <taxon>Caulobacteraceae</taxon>
        <taxon>Phenylobacterium</taxon>
    </lineage>
</organism>
<feature type="domain" description="DUF2059" evidence="2">
    <location>
        <begin position="97"/>
        <end position="138"/>
    </location>
</feature>